<dbReference type="Gene3D" id="3.90.1010.20">
    <property type="match status" value="1"/>
</dbReference>
<name>A0A4R8CNB5_9ACTN</name>
<accession>A0A4R8CNB5</accession>
<dbReference type="OrthoDB" id="8099475at2"/>
<dbReference type="GO" id="GO:0016020">
    <property type="term" value="C:membrane"/>
    <property type="evidence" value="ECO:0007669"/>
    <property type="project" value="InterPro"/>
</dbReference>
<dbReference type="SMART" id="SM00900">
    <property type="entry name" value="FMN_bind"/>
    <property type="match status" value="1"/>
</dbReference>
<evidence type="ECO:0000256" key="1">
    <source>
        <dbReference type="SAM" id="MobiDB-lite"/>
    </source>
</evidence>
<dbReference type="Proteomes" id="UP000295146">
    <property type="component" value="Unassembled WGS sequence"/>
</dbReference>
<dbReference type="AlphaFoldDB" id="A0A4R8CNB5"/>
<dbReference type="GO" id="GO:0010181">
    <property type="term" value="F:FMN binding"/>
    <property type="evidence" value="ECO:0007669"/>
    <property type="project" value="InterPro"/>
</dbReference>
<feature type="compositionally biased region" description="Pro residues" evidence="1">
    <location>
        <begin position="40"/>
        <end position="55"/>
    </location>
</feature>
<feature type="domain" description="FMN-binding" evidence="2">
    <location>
        <begin position="84"/>
        <end position="162"/>
    </location>
</feature>
<dbReference type="Pfam" id="PF04205">
    <property type="entry name" value="FMN_bind"/>
    <property type="match status" value="1"/>
</dbReference>
<evidence type="ECO:0000313" key="3">
    <source>
        <dbReference type="EMBL" id="TDW77555.1"/>
    </source>
</evidence>
<dbReference type="EMBL" id="SODP01000001">
    <property type="protein sequence ID" value="TDW77555.1"/>
    <property type="molecule type" value="Genomic_DNA"/>
</dbReference>
<sequence length="163" mass="16740">MNRIVLWILGTASAVVLMFGYHTSTSGPQATTPVPAGTFTPPPTTSPPSTSPPSTSPSASPSAQPSAQPSAAGTSTVTGDVAQTQWGPVQVQLTLQSGKITAVSVPQYPNGNRRDAEINEYALPILINETVQAQSSQIDMVSGATVTSDGYIRSLQSALDQAG</sequence>
<keyword evidence="4" id="KW-1185">Reference proteome</keyword>
<protein>
    <submittedName>
        <fullName evidence="3">Uncharacterized protein with FMN-binding domain</fullName>
    </submittedName>
</protein>
<evidence type="ECO:0000259" key="2">
    <source>
        <dbReference type="SMART" id="SM00900"/>
    </source>
</evidence>
<comment type="caution">
    <text evidence="3">The sequence shown here is derived from an EMBL/GenBank/DDBJ whole genome shotgun (WGS) entry which is preliminary data.</text>
</comment>
<feature type="compositionally biased region" description="Low complexity" evidence="1">
    <location>
        <begin position="30"/>
        <end position="39"/>
    </location>
</feature>
<feature type="region of interest" description="Disordered" evidence="1">
    <location>
        <begin position="25"/>
        <end position="83"/>
    </location>
</feature>
<feature type="compositionally biased region" description="Low complexity" evidence="1">
    <location>
        <begin position="56"/>
        <end position="76"/>
    </location>
</feature>
<organism evidence="3 4">
    <name type="scientific">Kribbella pratensis</name>
    <dbReference type="NCBI Taxonomy" id="2512112"/>
    <lineage>
        <taxon>Bacteria</taxon>
        <taxon>Bacillati</taxon>
        <taxon>Actinomycetota</taxon>
        <taxon>Actinomycetes</taxon>
        <taxon>Propionibacteriales</taxon>
        <taxon>Kribbellaceae</taxon>
        <taxon>Kribbella</taxon>
    </lineage>
</organism>
<reference evidence="3 4" key="1">
    <citation type="submission" date="2019-03" db="EMBL/GenBank/DDBJ databases">
        <title>Genomic Encyclopedia of Type Strains, Phase III (KMG-III): the genomes of soil and plant-associated and newly described type strains.</title>
        <authorList>
            <person name="Whitman W."/>
        </authorList>
    </citation>
    <scope>NUCLEOTIDE SEQUENCE [LARGE SCALE GENOMIC DNA]</scope>
    <source>
        <strain evidence="3 4">VKM Ac-2573</strain>
    </source>
</reference>
<proteinExistence type="predicted"/>
<evidence type="ECO:0000313" key="4">
    <source>
        <dbReference type="Proteomes" id="UP000295146"/>
    </source>
</evidence>
<gene>
    <name evidence="3" type="ORF">EV653_2725</name>
</gene>
<dbReference type="InterPro" id="IPR007329">
    <property type="entry name" value="FMN-bd"/>
</dbReference>